<dbReference type="VEuPathDB" id="CryptoDB:Cvel_4372"/>
<proteinExistence type="predicted"/>
<reference evidence="3" key="1">
    <citation type="submission" date="2014-11" db="EMBL/GenBank/DDBJ databases">
        <authorList>
            <person name="Otto D Thomas"/>
            <person name="Naeem Raeece"/>
        </authorList>
    </citation>
    <scope>NUCLEOTIDE SEQUENCE</scope>
</reference>
<sequence>MHVYRRGLGSGLLLSELYVTEIYEYATCQTAFPFSYLDWGQERMFRHQKVESKASNLCTLAGCSASQCLEIKSICADGTKNYLQSFTCVDPVYSIKVTSQHLGFGLALILCGLFTLLGVLVTVVFEVLGRSPFQKHSDIGRLREDPSKFGKKKTGVGEEGEGKKGTAGQHSAPHLAGQIATSKTAAAQREAEVRRRQELLMREFEAARAQPVSVGGPSGSNALAARYGVDVGASPGGLRSGSPGGNLFGGLRGDTPLGAGAPSYASPLRVQQPFHMQAQAHAQQPGGMSGWGYGQTVPGHFQGGGGLSPMGPQGPGHPHIASPYSHSSSPQFHLHGGRGAAPPPQEAQSAFFAGVQGEPPGGGMNGRKPAFIYGSPTAAAGSGTTMQGPRGLSASGWPTGGLSEGGSPVRQAQGPPQSLNVAASHSMVAEGLKKLF</sequence>
<feature type="region of interest" description="Disordered" evidence="1">
    <location>
        <begin position="139"/>
        <end position="192"/>
    </location>
</feature>
<dbReference type="EMBL" id="CDMZ01000992">
    <property type="protein sequence ID" value="CEM25254.1"/>
    <property type="molecule type" value="Genomic_DNA"/>
</dbReference>
<accession>A0A0G4G910</accession>
<keyword evidence="2" id="KW-1133">Transmembrane helix</keyword>
<feature type="transmembrane region" description="Helical" evidence="2">
    <location>
        <begin position="102"/>
        <end position="125"/>
    </location>
</feature>
<organism evidence="3">
    <name type="scientific">Chromera velia CCMP2878</name>
    <dbReference type="NCBI Taxonomy" id="1169474"/>
    <lineage>
        <taxon>Eukaryota</taxon>
        <taxon>Sar</taxon>
        <taxon>Alveolata</taxon>
        <taxon>Colpodellida</taxon>
        <taxon>Chromeraceae</taxon>
        <taxon>Chromera</taxon>
    </lineage>
</organism>
<dbReference type="AlphaFoldDB" id="A0A0G4G910"/>
<evidence type="ECO:0000256" key="2">
    <source>
        <dbReference type="SAM" id="Phobius"/>
    </source>
</evidence>
<gene>
    <name evidence="3" type="ORF">Cvel_4372</name>
</gene>
<evidence type="ECO:0000256" key="1">
    <source>
        <dbReference type="SAM" id="MobiDB-lite"/>
    </source>
</evidence>
<keyword evidence="2" id="KW-0812">Transmembrane</keyword>
<feature type="region of interest" description="Disordered" evidence="1">
    <location>
        <begin position="324"/>
        <end position="344"/>
    </location>
</feature>
<name>A0A0G4G910_9ALVE</name>
<protein>
    <submittedName>
        <fullName evidence="3">Uncharacterized protein</fullName>
    </submittedName>
</protein>
<feature type="region of interest" description="Disordered" evidence="1">
    <location>
        <begin position="380"/>
        <end position="417"/>
    </location>
</feature>
<keyword evidence="2" id="KW-0472">Membrane</keyword>
<feature type="compositionally biased region" description="Basic and acidic residues" evidence="1">
    <location>
        <begin position="139"/>
        <end position="148"/>
    </location>
</feature>
<evidence type="ECO:0000313" key="3">
    <source>
        <dbReference type="EMBL" id="CEM25254.1"/>
    </source>
</evidence>